<feature type="non-terminal residue" evidence="1">
    <location>
        <position position="1"/>
    </location>
</feature>
<protein>
    <submittedName>
        <fullName evidence="1">Na+-transporting methylmalonyl-CoA/oxaloacetate decarboxylase, beta subunit</fullName>
        <ecNumber evidence="1">4.1.1.3</ecNumber>
    </submittedName>
</protein>
<organism evidence="1">
    <name type="scientific">human gut metagenome</name>
    <dbReference type="NCBI Taxonomy" id="408170"/>
    <lineage>
        <taxon>unclassified sequences</taxon>
        <taxon>metagenomes</taxon>
        <taxon>organismal metagenomes</taxon>
    </lineage>
</organism>
<accession>K1URL6</accession>
<comment type="caution">
    <text evidence="1">The sequence shown here is derived from an EMBL/GenBank/DDBJ whole genome shotgun (WGS) entry which is preliminary data.</text>
</comment>
<keyword evidence="1" id="KW-0456">Lyase</keyword>
<dbReference type="EMBL" id="AJWZ01001332">
    <property type="protein sequence ID" value="EKC74106.1"/>
    <property type="molecule type" value="Genomic_DNA"/>
</dbReference>
<proteinExistence type="predicted"/>
<dbReference type="GO" id="GO:0006814">
    <property type="term" value="P:sodium ion transport"/>
    <property type="evidence" value="ECO:0007669"/>
    <property type="project" value="InterPro"/>
</dbReference>
<evidence type="ECO:0000313" key="1">
    <source>
        <dbReference type="EMBL" id="EKC74106.1"/>
    </source>
</evidence>
<dbReference type="GO" id="GO:0016829">
    <property type="term" value="F:lyase activity"/>
    <property type="evidence" value="ECO:0007669"/>
    <property type="project" value="UniProtKB-KW"/>
</dbReference>
<dbReference type="InterPro" id="IPR005661">
    <property type="entry name" value="OadB_MmdB"/>
</dbReference>
<dbReference type="Pfam" id="PF03977">
    <property type="entry name" value="OAD_beta"/>
    <property type="match status" value="1"/>
</dbReference>
<dbReference type="EC" id="4.1.1.3" evidence="1"/>
<sequence length="29" mass="3157">IIVAAYSYMALVPIIQPPVIRLVTTKKSA</sequence>
<gene>
    <name evidence="1" type="ORF">OBE_02050</name>
</gene>
<reference evidence="1" key="1">
    <citation type="journal article" date="2013" name="Environ. Microbiol.">
        <title>Microbiota from the distal guts of lean and obese adolescents exhibit partial functional redundancy besides clear differences in community structure.</title>
        <authorList>
            <person name="Ferrer M."/>
            <person name="Ruiz A."/>
            <person name="Lanza F."/>
            <person name="Haange S.B."/>
            <person name="Oberbach A."/>
            <person name="Till H."/>
            <person name="Bargiela R."/>
            <person name="Campoy C."/>
            <person name="Segura M.T."/>
            <person name="Richter M."/>
            <person name="von Bergen M."/>
            <person name="Seifert J."/>
            <person name="Suarez A."/>
        </authorList>
    </citation>
    <scope>NUCLEOTIDE SEQUENCE</scope>
</reference>
<name>K1URL6_9ZZZZ</name>
<dbReference type="AlphaFoldDB" id="K1URL6"/>